<feature type="non-terminal residue" evidence="1">
    <location>
        <position position="1"/>
    </location>
</feature>
<sequence>RAGWFGTVEREVFALDPFSGRGADIGATRMDRSIILPERPYQVLAEKSPPGFAQVTKYVVGTAGRVLRY</sequence>
<reference evidence="1 2" key="1">
    <citation type="journal article" date="2018" name="Nat. Biotechnol.">
        <title>A standardized bacterial taxonomy based on genome phylogeny substantially revises the tree of life.</title>
        <authorList>
            <person name="Parks D.H."/>
            <person name="Chuvochina M."/>
            <person name="Waite D.W."/>
            <person name="Rinke C."/>
            <person name="Skarshewski A."/>
            <person name="Chaumeil P.A."/>
            <person name="Hugenholtz P."/>
        </authorList>
    </citation>
    <scope>NUCLEOTIDE SEQUENCE [LARGE SCALE GENOMIC DNA]</scope>
    <source>
        <strain evidence="1">UBA9169</strain>
    </source>
</reference>
<evidence type="ECO:0000313" key="1">
    <source>
        <dbReference type="EMBL" id="HAR52766.1"/>
    </source>
</evidence>
<accession>A0A348WE04</accession>
<comment type="caution">
    <text evidence="1">The sequence shown here is derived from an EMBL/GenBank/DDBJ whole genome shotgun (WGS) entry which is preliminary data.</text>
</comment>
<protein>
    <submittedName>
        <fullName evidence="1">Uncharacterized protein</fullName>
    </submittedName>
</protein>
<dbReference type="Proteomes" id="UP000264719">
    <property type="component" value="Unassembled WGS sequence"/>
</dbReference>
<dbReference type="EMBL" id="DMVW01000124">
    <property type="protein sequence ID" value="HAR52766.1"/>
    <property type="molecule type" value="Genomic_DNA"/>
</dbReference>
<gene>
    <name evidence="1" type="ORF">DCS45_12955</name>
</gene>
<name>A0A348WE04_9RHOB</name>
<dbReference type="AlphaFoldDB" id="A0A348WE04"/>
<proteinExistence type="predicted"/>
<organism evidence="1 2">
    <name type="scientific">Roseovarius nubinhibens</name>
    <dbReference type="NCBI Taxonomy" id="314263"/>
    <lineage>
        <taxon>Bacteria</taxon>
        <taxon>Pseudomonadati</taxon>
        <taxon>Pseudomonadota</taxon>
        <taxon>Alphaproteobacteria</taxon>
        <taxon>Rhodobacterales</taxon>
        <taxon>Roseobacteraceae</taxon>
        <taxon>Roseovarius</taxon>
    </lineage>
</organism>
<evidence type="ECO:0000313" key="2">
    <source>
        <dbReference type="Proteomes" id="UP000264719"/>
    </source>
</evidence>